<dbReference type="Proteomes" id="UP000008888">
    <property type="component" value="Chromosome"/>
</dbReference>
<dbReference type="STRING" id="857087.Metme_3982"/>
<dbReference type="eggNOG" id="COG1334">
    <property type="taxonomic scope" value="Bacteria"/>
</dbReference>
<evidence type="ECO:0000256" key="1">
    <source>
        <dbReference type="SAM" id="MobiDB-lite"/>
    </source>
</evidence>
<organism evidence="2 3">
    <name type="scientific">Methylomonas methanica (strain DSM 25384 / MC09)</name>
    <dbReference type="NCBI Taxonomy" id="857087"/>
    <lineage>
        <taxon>Bacteria</taxon>
        <taxon>Pseudomonadati</taxon>
        <taxon>Pseudomonadota</taxon>
        <taxon>Gammaproteobacteria</taxon>
        <taxon>Methylococcales</taxon>
        <taxon>Methylococcaceae</taxon>
        <taxon>Methylomonas</taxon>
    </lineage>
</organism>
<dbReference type="RefSeq" id="WP_013820552.1">
    <property type="nucleotide sequence ID" value="NC_015572.1"/>
</dbReference>
<accession>F9ZZE3</accession>
<dbReference type="KEGG" id="mmt:Metme_3982"/>
<sequence>MDISNALSLKVASYKVDGLAPADSISGLSKDAKPNETKSEGVKQATELIPKTESVPTEPNSNRDELKRISEKLQSMFNSDLIFSIDERSGEHVIQVIDKSTKEVIRQIPSEEAIQIKESIDRFQKGLLVNIKT</sequence>
<protein>
    <submittedName>
        <fullName evidence="2">Flagellar protein FlaG protein</fullName>
    </submittedName>
</protein>
<evidence type="ECO:0000313" key="2">
    <source>
        <dbReference type="EMBL" id="AEG02336.1"/>
    </source>
</evidence>
<feature type="region of interest" description="Disordered" evidence="1">
    <location>
        <begin position="21"/>
        <end position="64"/>
    </location>
</feature>
<dbReference type="HOGENOM" id="CLU_1904277_0_0_6"/>
<keyword evidence="2" id="KW-0966">Cell projection</keyword>
<dbReference type="SUPFAM" id="SSF160214">
    <property type="entry name" value="FlaG-like"/>
    <property type="match status" value="1"/>
</dbReference>
<dbReference type="EMBL" id="CP002738">
    <property type="protein sequence ID" value="AEG02336.1"/>
    <property type="molecule type" value="Genomic_DNA"/>
</dbReference>
<dbReference type="InterPro" id="IPR005186">
    <property type="entry name" value="FlaG"/>
</dbReference>
<proteinExistence type="predicted"/>
<keyword evidence="2" id="KW-0969">Cilium</keyword>
<keyword evidence="3" id="KW-1185">Reference proteome</keyword>
<dbReference type="Pfam" id="PF03646">
    <property type="entry name" value="FlaG"/>
    <property type="match status" value="1"/>
</dbReference>
<dbReference type="Gene3D" id="3.30.160.170">
    <property type="entry name" value="FlaG-like"/>
    <property type="match status" value="1"/>
</dbReference>
<reference key="2">
    <citation type="submission" date="2011-05" db="EMBL/GenBank/DDBJ databases">
        <title>Complete genome sequence of the aerobic marine methanotroph Methylomonas methanica MC09.</title>
        <authorList>
            <person name="Boden R."/>
            <person name="Cunliffe M."/>
            <person name="Scanlan J."/>
            <person name="Moussard H."/>
            <person name="Kits K.D."/>
            <person name="Klotz M."/>
            <person name="Jetten M."/>
            <person name="Vuilleumier S."/>
            <person name="Han J."/>
            <person name="Peters L."/>
            <person name="Mikhailova N."/>
            <person name="Teshima H."/>
            <person name="Tapia R."/>
            <person name="Kyrpides N."/>
            <person name="Ivanova N."/>
            <person name="Pagani I."/>
            <person name="Cheng J.-F."/>
            <person name="Goodwin L."/>
            <person name="Han C."/>
            <person name="Hauser L."/>
            <person name="Land M."/>
            <person name="Lapidus A."/>
            <person name="Lucas S."/>
            <person name="Pitluck S."/>
            <person name="Woyke T."/>
            <person name="Stein L.Y."/>
            <person name="Murrell C."/>
        </authorList>
    </citation>
    <scope>NUCLEOTIDE SEQUENCE</scope>
    <source>
        <strain>MC09</strain>
    </source>
</reference>
<dbReference type="OrthoDB" id="5741693at2"/>
<reference evidence="2 3" key="1">
    <citation type="journal article" date="2011" name="J. Bacteriol.">
        <title>Complete Genome Sequence of the Aerobic Marine Methanotroph Methylomonas methanica MC09.</title>
        <authorList>
            <person name="Boden R."/>
            <person name="Cunliffe M."/>
            <person name="Scanlan J."/>
            <person name="Moussard H."/>
            <person name="Kits K.D."/>
            <person name="Klotz M.G."/>
            <person name="Jetten M.S."/>
            <person name="Vuilleumier S."/>
            <person name="Han J."/>
            <person name="Peters L."/>
            <person name="Mikhailova N."/>
            <person name="Teshima H."/>
            <person name="Tapia R."/>
            <person name="Kyrpides N."/>
            <person name="Ivanova N."/>
            <person name="Pagani I."/>
            <person name="Cheng J.F."/>
            <person name="Goodwin L."/>
            <person name="Han C."/>
            <person name="Hauser L."/>
            <person name="Land M.L."/>
            <person name="Lapidus A."/>
            <person name="Lucas S."/>
            <person name="Pitluck S."/>
            <person name="Woyke T."/>
            <person name="Stein L."/>
            <person name="Murrell J.C."/>
        </authorList>
    </citation>
    <scope>NUCLEOTIDE SEQUENCE [LARGE SCALE GENOMIC DNA]</scope>
    <source>
        <strain evidence="2 3">MC09</strain>
    </source>
</reference>
<keyword evidence="2" id="KW-0282">Flagellum</keyword>
<gene>
    <name evidence="2" type="ordered locus">Metme_3982</name>
</gene>
<feature type="compositionally biased region" description="Basic and acidic residues" evidence="1">
    <location>
        <begin position="30"/>
        <end position="41"/>
    </location>
</feature>
<name>F9ZZE3_METMM</name>
<dbReference type="PANTHER" id="PTHR37166">
    <property type="entry name" value="PROTEIN FLAG"/>
    <property type="match status" value="1"/>
</dbReference>
<dbReference type="AlphaFoldDB" id="F9ZZE3"/>
<dbReference type="PANTHER" id="PTHR37166:SF1">
    <property type="entry name" value="PROTEIN FLAG"/>
    <property type="match status" value="1"/>
</dbReference>
<evidence type="ECO:0000313" key="3">
    <source>
        <dbReference type="Proteomes" id="UP000008888"/>
    </source>
</evidence>
<reference evidence="3" key="3">
    <citation type="submission" date="2011-05" db="EMBL/GenBank/DDBJ databases">
        <title>Complete sequence of Methylomonas methanica MC09.</title>
        <authorList>
            <consortium name="US DOE Joint Genome Institute"/>
            <person name="Lucas S."/>
            <person name="Han J."/>
            <person name="Lapidus A."/>
            <person name="Cheng J.-F."/>
            <person name="Goodwin L."/>
            <person name="Pitluck S."/>
            <person name="Peters L."/>
            <person name="Mikhailova N."/>
            <person name="Teshima H."/>
            <person name="Han C."/>
            <person name="Tapia R."/>
            <person name="Land M."/>
            <person name="Hauser L."/>
            <person name="Kyrpides N."/>
            <person name="Ivanova N."/>
            <person name="Pagani I."/>
            <person name="Stein L."/>
            <person name="Woyke T."/>
        </authorList>
    </citation>
    <scope>NUCLEOTIDE SEQUENCE [LARGE SCALE GENOMIC DNA]</scope>
    <source>
        <strain evidence="3">MC09</strain>
    </source>
</reference>
<dbReference type="InterPro" id="IPR035924">
    <property type="entry name" value="FlaG-like_sf"/>
</dbReference>